<accession>A0AA35W2C2</accession>
<dbReference type="EMBL" id="CANTUW010000290">
    <property type="protein sequence ID" value="CAI7935348.1"/>
    <property type="molecule type" value="Genomic_DNA"/>
</dbReference>
<name>A0AA35W2C2_9SAUR</name>
<evidence type="ECO:0000256" key="1">
    <source>
        <dbReference type="SAM" id="MobiDB-lite"/>
    </source>
</evidence>
<proteinExistence type="predicted"/>
<sequence length="172" mass="18226">MSGEEGPLLTLTFGLYLPRCCSVEQGLLQAAGGATSPALIGYRWFRNAPPRGAAQDRLPSRSESAVPVPAVPDTCSGRTWASSASPPFLGEVACPQRPALPFMRRAKREETPEQKRSELRLPDGGGCSRVALFGAGTPRATQDAAAEDGRHFCPGPAQVPSPMAVGQKPWEL</sequence>
<comment type="caution">
    <text evidence="2">The sequence shown here is derived from an EMBL/GenBank/DDBJ whole genome shotgun (WGS) entry which is preliminary data.</text>
</comment>
<dbReference type="Proteomes" id="UP001178461">
    <property type="component" value="Unassembled WGS sequence"/>
</dbReference>
<feature type="region of interest" description="Disordered" evidence="1">
    <location>
        <begin position="138"/>
        <end position="172"/>
    </location>
</feature>
<reference evidence="2" key="1">
    <citation type="submission" date="2022-12" db="EMBL/GenBank/DDBJ databases">
        <authorList>
            <person name="Alioto T."/>
            <person name="Alioto T."/>
            <person name="Gomez Garrido J."/>
        </authorList>
    </citation>
    <scope>NUCLEOTIDE SEQUENCE</scope>
</reference>
<dbReference type="AlphaFoldDB" id="A0AA35W2C2"/>
<evidence type="ECO:0000313" key="3">
    <source>
        <dbReference type="Proteomes" id="UP001178461"/>
    </source>
</evidence>
<protein>
    <submittedName>
        <fullName evidence="2">Uncharacterized protein</fullName>
    </submittedName>
</protein>
<keyword evidence="3" id="KW-1185">Reference proteome</keyword>
<evidence type="ECO:0000313" key="2">
    <source>
        <dbReference type="EMBL" id="CAI7935348.1"/>
    </source>
</evidence>
<organism evidence="2 3">
    <name type="scientific">Podarcis lilfordi</name>
    <name type="common">Lilford's wall lizard</name>
    <dbReference type="NCBI Taxonomy" id="74358"/>
    <lineage>
        <taxon>Eukaryota</taxon>
        <taxon>Metazoa</taxon>
        <taxon>Chordata</taxon>
        <taxon>Craniata</taxon>
        <taxon>Vertebrata</taxon>
        <taxon>Euteleostomi</taxon>
        <taxon>Lepidosauria</taxon>
        <taxon>Squamata</taxon>
        <taxon>Bifurcata</taxon>
        <taxon>Unidentata</taxon>
        <taxon>Episquamata</taxon>
        <taxon>Laterata</taxon>
        <taxon>Lacertibaenia</taxon>
        <taxon>Lacertidae</taxon>
        <taxon>Podarcis</taxon>
    </lineage>
</organism>
<gene>
    <name evidence="2" type="ORF">PODLI_1B013560</name>
</gene>
<feature type="region of interest" description="Disordered" evidence="1">
    <location>
        <begin position="52"/>
        <end position="71"/>
    </location>
</feature>